<dbReference type="GO" id="GO:0102919">
    <property type="term" value="F:5,6-dimethylbenzimidazole synthase activity"/>
    <property type="evidence" value="ECO:0007669"/>
    <property type="project" value="UniProtKB-EC"/>
</dbReference>
<dbReference type="RefSeq" id="WP_341628061.1">
    <property type="nucleotide sequence ID" value="NZ_JBAKBA010000021.1"/>
</dbReference>
<dbReference type="PANTHER" id="PTHR23026:SF90">
    <property type="entry name" value="IODOTYROSINE DEIODINASE 1"/>
    <property type="match status" value="1"/>
</dbReference>
<comment type="caution">
    <text evidence="5">The sequence shown here is derived from an EMBL/GenBank/DDBJ whole genome shotgun (WGS) entry which is preliminary data.</text>
</comment>
<accession>A0ABU9HD06</accession>
<dbReference type="InterPro" id="IPR029479">
    <property type="entry name" value="Nitroreductase"/>
</dbReference>
<evidence type="ECO:0000256" key="3">
    <source>
        <dbReference type="ARBA" id="ARBA00023002"/>
    </source>
</evidence>
<sequence>MKSQHSYSQVEKEAVYRVIKERRDMRHFSHEPLEKGLLTRLLTVANQAPSVGLMQPWRFIRITDNALKSSIKTLVETERNITAELLNQRKNDFLKLKVEGISECAELIVVALPEGREKHLFGRRTMPDMDLASVACAIQNMWLAARAEGIGLGWVSLFDPIQLANLLNMPEDSRPIALLCIGHVEKFYEKPMLIEQNWAQAAEVDTFLFENSWPESK</sequence>
<dbReference type="Gene3D" id="3.40.109.10">
    <property type="entry name" value="NADH Oxidase"/>
    <property type="match status" value="1"/>
</dbReference>
<keyword evidence="1" id="KW-0285">Flavoprotein</keyword>
<keyword evidence="3 5" id="KW-0560">Oxidoreductase</keyword>
<feature type="domain" description="Nitroreductase" evidence="4">
    <location>
        <begin position="19"/>
        <end position="183"/>
    </location>
</feature>
<dbReference type="InterPro" id="IPR050627">
    <property type="entry name" value="Nitroreductase/BluB"/>
</dbReference>
<protein>
    <submittedName>
        <fullName evidence="5">5,6-dimethylbenzimidazole synthase</fullName>
        <ecNumber evidence="5">1.13.11.79</ecNumber>
    </submittedName>
</protein>
<dbReference type="InterPro" id="IPR012825">
    <property type="entry name" value="BluB"/>
</dbReference>
<evidence type="ECO:0000256" key="1">
    <source>
        <dbReference type="ARBA" id="ARBA00022630"/>
    </source>
</evidence>
<dbReference type="PANTHER" id="PTHR23026">
    <property type="entry name" value="NADPH NITROREDUCTASE"/>
    <property type="match status" value="1"/>
</dbReference>
<name>A0ABU9HD06_9GAMM</name>
<reference evidence="5 6" key="1">
    <citation type="submission" date="2024-02" db="EMBL/GenBank/DDBJ databases">
        <title>Bacteria isolated from the canopy kelp, Nereocystis luetkeana.</title>
        <authorList>
            <person name="Pfister C.A."/>
            <person name="Younker I.T."/>
            <person name="Light S.H."/>
        </authorList>
    </citation>
    <scope>NUCLEOTIDE SEQUENCE [LARGE SCALE GENOMIC DNA]</scope>
    <source>
        <strain evidence="5 6">TI.2.07</strain>
    </source>
</reference>
<evidence type="ECO:0000256" key="2">
    <source>
        <dbReference type="ARBA" id="ARBA00022643"/>
    </source>
</evidence>
<evidence type="ECO:0000313" key="5">
    <source>
        <dbReference type="EMBL" id="MEL0659512.1"/>
    </source>
</evidence>
<dbReference type="EMBL" id="JBAKBA010000021">
    <property type="protein sequence ID" value="MEL0659512.1"/>
    <property type="molecule type" value="Genomic_DNA"/>
</dbReference>
<dbReference type="InterPro" id="IPR000415">
    <property type="entry name" value="Nitroreductase-like"/>
</dbReference>
<dbReference type="NCBIfam" id="TIGR02476">
    <property type="entry name" value="BluB"/>
    <property type="match status" value="1"/>
</dbReference>
<dbReference type="Pfam" id="PF00881">
    <property type="entry name" value="Nitroreductase"/>
    <property type="match status" value="1"/>
</dbReference>
<dbReference type="Proteomes" id="UP001366060">
    <property type="component" value="Unassembled WGS sequence"/>
</dbReference>
<evidence type="ECO:0000259" key="4">
    <source>
        <dbReference type="Pfam" id="PF00881"/>
    </source>
</evidence>
<keyword evidence="6" id="KW-1185">Reference proteome</keyword>
<evidence type="ECO:0000313" key="6">
    <source>
        <dbReference type="Proteomes" id="UP001366060"/>
    </source>
</evidence>
<gene>
    <name evidence="5" type="primary">bluB</name>
    <name evidence="5" type="ORF">V6255_10225</name>
</gene>
<dbReference type="SUPFAM" id="SSF55469">
    <property type="entry name" value="FMN-dependent nitroreductase-like"/>
    <property type="match status" value="1"/>
</dbReference>
<proteinExistence type="predicted"/>
<dbReference type="EC" id="1.13.11.79" evidence="5"/>
<keyword evidence="2" id="KW-0288">FMN</keyword>
<organism evidence="5 6">
    <name type="scientific">Psychromonas arctica</name>
    <dbReference type="NCBI Taxonomy" id="168275"/>
    <lineage>
        <taxon>Bacteria</taxon>
        <taxon>Pseudomonadati</taxon>
        <taxon>Pseudomonadota</taxon>
        <taxon>Gammaproteobacteria</taxon>
        <taxon>Alteromonadales</taxon>
        <taxon>Psychromonadaceae</taxon>
        <taxon>Psychromonas</taxon>
    </lineage>
</organism>